<reference evidence="10 11" key="1">
    <citation type="submission" date="2023-07" db="EMBL/GenBank/DDBJ databases">
        <title>Sequencing the genomes of 1000 actinobacteria strains.</title>
        <authorList>
            <person name="Klenk H.-P."/>
        </authorList>
    </citation>
    <scope>NUCLEOTIDE SEQUENCE [LARGE SCALE GENOMIC DNA]</scope>
    <source>
        <strain evidence="10 11">DSM 102162</strain>
    </source>
</reference>
<dbReference type="InterPro" id="IPR023232">
    <property type="entry name" value="Glyco_hydro_2_AS"/>
</dbReference>
<evidence type="ECO:0000313" key="10">
    <source>
        <dbReference type="EMBL" id="MDP9801340.1"/>
    </source>
</evidence>
<dbReference type="SUPFAM" id="SSF51445">
    <property type="entry name" value="(Trans)glycosidases"/>
    <property type="match status" value="1"/>
</dbReference>
<evidence type="ECO:0000256" key="2">
    <source>
        <dbReference type="ARBA" id="ARBA00012761"/>
    </source>
</evidence>
<dbReference type="InterPro" id="IPR006101">
    <property type="entry name" value="Glyco_hydro_2"/>
</dbReference>
<evidence type="ECO:0000256" key="6">
    <source>
        <dbReference type="RuleBase" id="RU361154"/>
    </source>
</evidence>
<dbReference type="PANTHER" id="PTHR10066">
    <property type="entry name" value="BETA-GLUCURONIDASE"/>
    <property type="match status" value="1"/>
</dbReference>
<dbReference type="RefSeq" id="WP_278059262.1">
    <property type="nucleotide sequence ID" value="NZ_CP121247.1"/>
</dbReference>
<feature type="domain" description="Glycosyl hydrolases family 2 sugar binding" evidence="9">
    <location>
        <begin position="14"/>
        <end position="180"/>
    </location>
</feature>
<comment type="similarity">
    <text evidence="1 6">Belongs to the glycosyl hydrolase 2 family.</text>
</comment>
<feature type="domain" description="Glycoside hydrolase family 2 immunoglobulin-like beta-sandwich" evidence="7">
    <location>
        <begin position="182"/>
        <end position="268"/>
    </location>
</feature>
<evidence type="ECO:0000256" key="4">
    <source>
        <dbReference type="ARBA" id="ARBA00022801"/>
    </source>
</evidence>
<dbReference type="SUPFAM" id="SSF49303">
    <property type="entry name" value="beta-Galactosidase/glucuronidase domain"/>
    <property type="match status" value="1"/>
</dbReference>
<comment type="caution">
    <text evidence="10">The sequence shown here is derived from an EMBL/GenBank/DDBJ whole genome shotgun (WGS) entry which is preliminary data.</text>
</comment>
<keyword evidence="5 6" id="KW-0326">Glycosidase</keyword>
<dbReference type="Gene3D" id="2.60.120.260">
    <property type="entry name" value="Galactose-binding domain-like"/>
    <property type="match status" value="1"/>
</dbReference>
<dbReference type="PRINTS" id="PR00132">
    <property type="entry name" value="GLHYDRLASE2"/>
</dbReference>
<dbReference type="Pfam" id="PF02836">
    <property type="entry name" value="Glyco_hydro_2_C"/>
    <property type="match status" value="1"/>
</dbReference>
<evidence type="ECO:0000256" key="1">
    <source>
        <dbReference type="ARBA" id="ARBA00007401"/>
    </source>
</evidence>
<dbReference type="SUPFAM" id="SSF49785">
    <property type="entry name" value="Galactose-binding domain-like"/>
    <property type="match status" value="1"/>
</dbReference>
<dbReference type="InterPro" id="IPR013783">
    <property type="entry name" value="Ig-like_fold"/>
</dbReference>
<name>A0ABT9NCA5_9ACTO</name>
<dbReference type="InterPro" id="IPR006104">
    <property type="entry name" value="Glyco_hydro_2_N"/>
</dbReference>
<proteinExistence type="inferred from homology"/>
<evidence type="ECO:0000256" key="3">
    <source>
        <dbReference type="ARBA" id="ARBA00016205"/>
    </source>
</evidence>
<dbReference type="EC" id="3.2.1.31" evidence="2"/>
<dbReference type="PANTHER" id="PTHR10066:SF67">
    <property type="entry name" value="BETA-GLUCURONIDASE"/>
    <property type="match status" value="1"/>
</dbReference>
<keyword evidence="11" id="KW-1185">Reference proteome</keyword>
<dbReference type="EMBL" id="JAUSQW010000001">
    <property type="protein sequence ID" value="MDP9801340.1"/>
    <property type="molecule type" value="Genomic_DNA"/>
</dbReference>
<organism evidence="10 11">
    <name type="scientific">Arcanobacterium wilhelmae</name>
    <dbReference type="NCBI Taxonomy" id="1803177"/>
    <lineage>
        <taxon>Bacteria</taxon>
        <taxon>Bacillati</taxon>
        <taxon>Actinomycetota</taxon>
        <taxon>Actinomycetes</taxon>
        <taxon>Actinomycetales</taxon>
        <taxon>Actinomycetaceae</taxon>
        <taxon>Arcanobacterium</taxon>
    </lineage>
</organism>
<dbReference type="InterPro" id="IPR036156">
    <property type="entry name" value="Beta-gal/glucu_dom_sf"/>
</dbReference>
<dbReference type="Gene3D" id="3.20.20.80">
    <property type="entry name" value="Glycosidases"/>
    <property type="match status" value="1"/>
</dbReference>
<evidence type="ECO:0000313" key="11">
    <source>
        <dbReference type="Proteomes" id="UP001235966"/>
    </source>
</evidence>
<dbReference type="GO" id="GO:0004566">
    <property type="term" value="F:beta-glucuronidase activity"/>
    <property type="evidence" value="ECO:0007669"/>
    <property type="project" value="UniProtKB-EC"/>
</dbReference>
<dbReference type="Pfam" id="PF00703">
    <property type="entry name" value="Glyco_hydro_2"/>
    <property type="match status" value="1"/>
</dbReference>
<dbReference type="InterPro" id="IPR006103">
    <property type="entry name" value="Glyco_hydro_2_cat"/>
</dbReference>
<evidence type="ECO:0000259" key="9">
    <source>
        <dbReference type="Pfam" id="PF02837"/>
    </source>
</evidence>
<dbReference type="InterPro" id="IPR023230">
    <property type="entry name" value="Glyco_hydro_2_CS"/>
</dbReference>
<keyword evidence="4 6" id="KW-0378">Hydrolase</keyword>
<dbReference type="Proteomes" id="UP001235966">
    <property type="component" value="Unassembled WGS sequence"/>
</dbReference>
<dbReference type="InterPro" id="IPR006102">
    <property type="entry name" value="Ig-like_GH2"/>
</dbReference>
<evidence type="ECO:0000256" key="5">
    <source>
        <dbReference type="ARBA" id="ARBA00023295"/>
    </source>
</evidence>
<evidence type="ECO:0000259" key="8">
    <source>
        <dbReference type="Pfam" id="PF02836"/>
    </source>
</evidence>
<dbReference type="InterPro" id="IPR017853">
    <property type="entry name" value="GH"/>
</dbReference>
<gene>
    <name evidence="10" type="ORF">J2S49_001416</name>
</gene>
<dbReference type="Pfam" id="PF02837">
    <property type="entry name" value="Glyco_hydro_2_N"/>
    <property type="match status" value="1"/>
</dbReference>
<feature type="domain" description="Glycoside hydrolase family 2 catalytic" evidence="8">
    <location>
        <begin position="270"/>
        <end position="588"/>
    </location>
</feature>
<accession>A0ABT9NCA5</accession>
<protein>
    <recommendedName>
        <fullName evidence="3">Beta-glucuronidase</fullName>
        <ecNumber evidence="2">3.2.1.31</ecNumber>
    </recommendedName>
</protein>
<dbReference type="InterPro" id="IPR008979">
    <property type="entry name" value="Galactose-bd-like_sf"/>
</dbReference>
<evidence type="ECO:0000259" key="7">
    <source>
        <dbReference type="Pfam" id="PF00703"/>
    </source>
</evidence>
<dbReference type="NCBIfam" id="NF007538">
    <property type="entry name" value="PRK10150.1"/>
    <property type="match status" value="1"/>
</dbReference>
<dbReference type="PROSITE" id="PS00608">
    <property type="entry name" value="GLYCOSYL_HYDROL_F2_2"/>
    <property type="match status" value="1"/>
</dbReference>
<dbReference type="PROSITE" id="PS00719">
    <property type="entry name" value="GLYCOSYL_HYDROL_F2_1"/>
    <property type="match status" value="1"/>
</dbReference>
<dbReference type="Gene3D" id="2.60.40.10">
    <property type="entry name" value="Immunoglobulins"/>
    <property type="match status" value="1"/>
</dbReference>
<sequence length="593" mass="66820">MTSITPTRSRNVFDLSGVWNFRVDSANSGFDEGWFAGPLDGARTMPVPSSFNDVTLDTDERDHVGYLWYQRSVVVPRTPDGDHFVLRFGSATHSAVVWVDGVEVARHEGGYLPFEADITEQIEGKEEFLLTVAVDNRLSWQTIPPGYVAKDSRGRDVQNYYHDFYNYCGLHRAVLLYTRPDVHVSDVTVVTDVDGTTGVVTYDVVADGASEVSVVLLDADGASVATGVGASGELRVENANLWAPGRGYLYTLRITADTDVFDQTVGIRTVEVKDSRLLINGVPFYFRGYGRHEDNIVRGKGHDNVMMVHDFELMQWQGANSFRTSHYPYAEEVMDYADRMGFVVIDETPAVGMNTGLSGGIFGGEPKPTFSEDTINAQTQQAHAREIRELIARDKNHPSVVIWSIANEPETNTDASREYFEPLVKVAREADPTRPVGYVNVMLSTPPVEKIMDLFDVVMLNRYYGWYVNTGNLADAEAALRTEIDQWIEKYPGKPIIFTEYGPDTLAGLSDFHRRPWSEEFQADMLGMYHRVFDDYPEVIGEQMWNFADFLTTPGIMRVGGNKKGMFTRDRLPKRAAYEVRERWLTMQEKLGF</sequence>